<feature type="signal peptide" evidence="7">
    <location>
        <begin position="1"/>
        <end position="22"/>
    </location>
</feature>
<organism evidence="9 10">
    <name type="scientific">Deinococcus taklimakanensis</name>
    <dbReference type="NCBI Taxonomy" id="536443"/>
    <lineage>
        <taxon>Bacteria</taxon>
        <taxon>Thermotogati</taxon>
        <taxon>Deinococcota</taxon>
        <taxon>Deinococci</taxon>
        <taxon>Deinococcales</taxon>
        <taxon>Deinococcaceae</taxon>
        <taxon>Deinococcus</taxon>
    </lineage>
</organism>
<dbReference type="InterPro" id="IPR003760">
    <property type="entry name" value="PnrA-like"/>
</dbReference>
<feature type="domain" description="ABC transporter substrate-binding protein PnrA-like" evidence="8">
    <location>
        <begin position="27"/>
        <end position="225"/>
    </location>
</feature>
<keyword evidence="6" id="KW-0449">Lipoprotein</keyword>
<dbReference type="PANTHER" id="PTHR34296:SF2">
    <property type="entry name" value="ABC TRANSPORTER GUANOSINE-BINDING PROTEIN NUPN"/>
    <property type="match status" value="1"/>
</dbReference>
<dbReference type="PANTHER" id="PTHR34296">
    <property type="entry name" value="TRANSCRIPTIONAL ACTIVATOR PROTEIN MED"/>
    <property type="match status" value="1"/>
</dbReference>
<evidence type="ECO:0000313" key="9">
    <source>
        <dbReference type="EMBL" id="MFD2609226.1"/>
    </source>
</evidence>
<reference evidence="10" key="1">
    <citation type="journal article" date="2019" name="Int. J. Syst. Evol. Microbiol.">
        <title>The Global Catalogue of Microorganisms (GCM) 10K type strain sequencing project: providing services to taxonomists for standard genome sequencing and annotation.</title>
        <authorList>
            <consortium name="The Broad Institute Genomics Platform"/>
            <consortium name="The Broad Institute Genome Sequencing Center for Infectious Disease"/>
            <person name="Wu L."/>
            <person name="Ma J."/>
        </authorList>
    </citation>
    <scope>NUCLEOTIDE SEQUENCE [LARGE SCALE GENOMIC DNA]</scope>
    <source>
        <strain evidence="10">KCTC 33842</strain>
    </source>
</reference>
<accession>A0ABW5P2V2</accession>
<name>A0ABW5P2V2_9DEIO</name>
<feature type="chain" id="PRO_5045969441" evidence="7">
    <location>
        <begin position="23"/>
        <end position="370"/>
    </location>
</feature>
<proteinExistence type="inferred from homology"/>
<dbReference type="CDD" id="cd06354">
    <property type="entry name" value="PBP1_PrnA-like"/>
    <property type="match status" value="1"/>
</dbReference>
<dbReference type="EMBL" id="JBHUMK010000031">
    <property type="protein sequence ID" value="MFD2609226.1"/>
    <property type="molecule type" value="Genomic_DNA"/>
</dbReference>
<keyword evidence="3" id="KW-1003">Cell membrane</keyword>
<evidence type="ECO:0000256" key="1">
    <source>
        <dbReference type="ARBA" id="ARBA00004193"/>
    </source>
</evidence>
<gene>
    <name evidence="9" type="ORF">ACFSR9_07210</name>
</gene>
<keyword evidence="4 7" id="KW-0732">Signal</keyword>
<dbReference type="InterPro" id="IPR050957">
    <property type="entry name" value="BMP_lipoprotein"/>
</dbReference>
<dbReference type="InterPro" id="IPR028082">
    <property type="entry name" value="Peripla_BP_I"/>
</dbReference>
<protein>
    <submittedName>
        <fullName evidence="9">BMP family protein</fullName>
    </submittedName>
</protein>
<comment type="caution">
    <text evidence="9">The sequence shown here is derived from an EMBL/GenBank/DDBJ whole genome shotgun (WGS) entry which is preliminary data.</text>
</comment>
<comment type="similarity">
    <text evidence="2">Belongs to the BMP lipoprotein family.</text>
</comment>
<evidence type="ECO:0000313" key="10">
    <source>
        <dbReference type="Proteomes" id="UP001597475"/>
    </source>
</evidence>
<dbReference type="Proteomes" id="UP001597475">
    <property type="component" value="Unassembled WGS sequence"/>
</dbReference>
<evidence type="ECO:0000256" key="7">
    <source>
        <dbReference type="SAM" id="SignalP"/>
    </source>
</evidence>
<dbReference type="SUPFAM" id="SSF53822">
    <property type="entry name" value="Periplasmic binding protein-like I"/>
    <property type="match status" value="1"/>
</dbReference>
<evidence type="ECO:0000256" key="2">
    <source>
        <dbReference type="ARBA" id="ARBA00008610"/>
    </source>
</evidence>
<keyword evidence="5" id="KW-0472">Membrane</keyword>
<dbReference type="Pfam" id="PF02608">
    <property type="entry name" value="Bmp"/>
    <property type="match status" value="1"/>
</dbReference>
<evidence type="ECO:0000256" key="6">
    <source>
        <dbReference type="ARBA" id="ARBA00023288"/>
    </source>
</evidence>
<evidence type="ECO:0000256" key="4">
    <source>
        <dbReference type="ARBA" id="ARBA00022729"/>
    </source>
</evidence>
<sequence length="370" mass="39117">MTKRPAGLTLSLSLLVTGAALAQNASVGVVLDVGGRKDRSFNQAAMAGVERVKKELGVNIDVFDSKVDADRERGVQLFAKQKKDLIVTLGFTFADAVTRTAQQTPGTNFAVIDALPSGANTAGLTFREQEGSFLVGYAAGMQSSTGIVGFVGGMESDLIRKFGAGFTAGVKFACPNCTVISRYLGKTPAAFNDIAGATKLAGGLKAKGADIIYAAAGASGRGVISFVNRAQCIRASELPAGVKFRQDIAAGVPKSPAYQKACAGNTRPLFFIGVDNNQNDLGDTDKNPATLNHGLTSMVKLIDTALFDVVRRQVKGEPWRANETTYGLENGGVTYALDEYNSKLIPKTLQDKLTKIEQMIVTRVIKVPVK</sequence>
<dbReference type="RefSeq" id="WP_386844426.1">
    <property type="nucleotide sequence ID" value="NZ_JBHUMK010000031.1"/>
</dbReference>
<comment type="subcellular location">
    <subcellularLocation>
        <location evidence="1">Cell membrane</location>
        <topology evidence="1">Lipid-anchor</topology>
    </subcellularLocation>
</comment>
<keyword evidence="10" id="KW-1185">Reference proteome</keyword>
<evidence type="ECO:0000256" key="5">
    <source>
        <dbReference type="ARBA" id="ARBA00023136"/>
    </source>
</evidence>
<evidence type="ECO:0000256" key="3">
    <source>
        <dbReference type="ARBA" id="ARBA00022475"/>
    </source>
</evidence>
<dbReference type="Gene3D" id="3.40.50.2300">
    <property type="match status" value="2"/>
</dbReference>
<evidence type="ECO:0000259" key="8">
    <source>
        <dbReference type="Pfam" id="PF02608"/>
    </source>
</evidence>